<dbReference type="InterPro" id="IPR002110">
    <property type="entry name" value="Ankyrin_rpt"/>
</dbReference>
<evidence type="ECO:0000256" key="3">
    <source>
        <dbReference type="PROSITE-ProRule" id="PRU00023"/>
    </source>
</evidence>
<dbReference type="SMART" id="SM00248">
    <property type="entry name" value="ANK"/>
    <property type="match status" value="9"/>
</dbReference>
<reference evidence="4" key="1">
    <citation type="journal article" date="2023" name="Mol. Phylogenet. Evol.">
        <title>Genome-scale phylogeny and comparative genomics of the fungal order Sordariales.</title>
        <authorList>
            <person name="Hensen N."/>
            <person name="Bonometti L."/>
            <person name="Westerberg I."/>
            <person name="Brannstrom I.O."/>
            <person name="Guillou S."/>
            <person name="Cros-Aarteil S."/>
            <person name="Calhoun S."/>
            <person name="Haridas S."/>
            <person name="Kuo A."/>
            <person name="Mondo S."/>
            <person name="Pangilinan J."/>
            <person name="Riley R."/>
            <person name="LaButti K."/>
            <person name="Andreopoulos B."/>
            <person name="Lipzen A."/>
            <person name="Chen C."/>
            <person name="Yan M."/>
            <person name="Daum C."/>
            <person name="Ng V."/>
            <person name="Clum A."/>
            <person name="Steindorff A."/>
            <person name="Ohm R.A."/>
            <person name="Martin F."/>
            <person name="Silar P."/>
            <person name="Natvig D.O."/>
            <person name="Lalanne C."/>
            <person name="Gautier V."/>
            <person name="Ament-Velasquez S.L."/>
            <person name="Kruys A."/>
            <person name="Hutchinson M.I."/>
            <person name="Powell A.J."/>
            <person name="Barry K."/>
            <person name="Miller A.N."/>
            <person name="Grigoriev I.V."/>
            <person name="Debuchy R."/>
            <person name="Gladieux P."/>
            <person name="Hiltunen Thoren M."/>
            <person name="Johannesson H."/>
        </authorList>
    </citation>
    <scope>NUCLEOTIDE SEQUENCE</scope>
    <source>
        <strain evidence="4">CBS 118394</strain>
    </source>
</reference>
<dbReference type="PANTHER" id="PTHR24166:SF48">
    <property type="entry name" value="PROTEIN VAPYRIN"/>
    <property type="match status" value="1"/>
</dbReference>
<dbReference type="Pfam" id="PF12796">
    <property type="entry name" value="Ank_2"/>
    <property type="match status" value="3"/>
</dbReference>
<dbReference type="PRINTS" id="PR01415">
    <property type="entry name" value="ANKYRIN"/>
</dbReference>
<reference evidence="4" key="2">
    <citation type="submission" date="2023-06" db="EMBL/GenBank/DDBJ databases">
        <authorList>
            <consortium name="Lawrence Berkeley National Laboratory"/>
            <person name="Haridas S."/>
            <person name="Hensen N."/>
            <person name="Bonometti L."/>
            <person name="Westerberg I."/>
            <person name="Brannstrom I.O."/>
            <person name="Guillou S."/>
            <person name="Cros-Aarteil S."/>
            <person name="Calhoun S."/>
            <person name="Kuo A."/>
            <person name="Mondo S."/>
            <person name="Pangilinan J."/>
            <person name="Riley R."/>
            <person name="Labutti K."/>
            <person name="Andreopoulos B."/>
            <person name="Lipzen A."/>
            <person name="Chen C."/>
            <person name="Yanf M."/>
            <person name="Daum C."/>
            <person name="Ng V."/>
            <person name="Clum A."/>
            <person name="Steindorff A."/>
            <person name="Ohm R."/>
            <person name="Martin F."/>
            <person name="Silar P."/>
            <person name="Natvig D."/>
            <person name="Lalanne C."/>
            <person name="Gautier V."/>
            <person name="Ament-Velasquez S.L."/>
            <person name="Kruys A."/>
            <person name="Hutchinson M.I."/>
            <person name="Powell A.J."/>
            <person name="Barry K."/>
            <person name="Miller A.N."/>
            <person name="Grigoriev I.V."/>
            <person name="Debuchy R."/>
            <person name="Gladieux P."/>
            <person name="Thoren M.H."/>
            <person name="Johannesson H."/>
        </authorList>
    </citation>
    <scope>NUCLEOTIDE SEQUENCE</scope>
    <source>
        <strain evidence="4">CBS 118394</strain>
    </source>
</reference>
<sequence length="876" mass="95504">MANNNIDLSSILAALSAMERQPNNRAIKQYLLAKGFPETIAKPVSMNELCYWTEEEVNTVFNKLRATADDIKNPDLKSFEVKLSPAEMAAGQGATEFVKPTWEQVEEAALVAGALCVNYKGEFRVNPPGGYAALSHVWSQGLGSDAQNRGLHRSLIRHVFTRVSPLGVKWVWTDSLAIPGGGEELKVVEEEMKAGLINAMADIYRKANQVIVFDALVLRLASIDAVDTSVILSLGKWLTRVWTYQEIKLANNAVVATKIGFVRFPGICEDLRGKAYDEVGDGYDSTKMGRFPSLCRTFSRLQRNDQIGVSLPDIAIGCGYREAFDKLDYARSVFPTLGLEWRFGDGIAEAMKKIYEAQKRHAMRLALYHGPPRASFPGWAPAVFPGLVDSKVIEPGTWKRRGMSRDWLTSKVRALVPSKPGVYILELENGQSPGAYSVCFVSPATEKDSPESVALFKEAIRNGTAYLLSDEPLAPKQHFSRVGLFVDKFTKPKTDNEAWVVLTLAVGETEPSYIATREKWLLLHENPTDPEGGKPLSELYYAFTHSPDPAPPHIQDEIPPLHKAAQAGDVAAIHAIADGPGYVDLNEQDPRGWTALHYAAATGQASAVATLATIGAGLNIATVNDETALVLAVDNGHQCAVIELIDAGADVNHFASQGFSPLTTACRRNDVEMVRLCLMMGADPSLEDGYSSTPLICAVKPDDDITILRELIEAGAEVDALCRPGMSALGMAVREGYLDAVKLLLANGADPNHTSPGVPSLLQYAIQGRFVDVLEALLEKGAKVEGKGVLFSNEWTAMMCAAAVGDVPIGRLLRKYGADMFAAGGRKGWTPLHVAAVKGEKLFFKWLVEEGKGRTWEPDRHGKTGFDLRNWIVKLD</sequence>
<gene>
    <name evidence="4" type="ORF">B0H66DRAFT_515429</name>
</gene>
<dbReference type="PANTHER" id="PTHR24166">
    <property type="entry name" value="ROLLING PEBBLES, ISOFORM B"/>
    <property type="match status" value="1"/>
</dbReference>
<dbReference type="InterPro" id="IPR050889">
    <property type="entry name" value="Dendritic_Spine_Reg/Scaffold"/>
</dbReference>
<dbReference type="EMBL" id="JAUEDM010000003">
    <property type="protein sequence ID" value="KAK3322766.1"/>
    <property type="molecule type" value="Genomic_DNA"/>
</dbReference>
<keyword evidence="5" id="KW-1185">Reference proteome</keyword>
<keyword evidence="1" id="KW-0677">Repeat</keyword>
<dbReference type="PROSITE" id="PS50088">
    <property type="entry name" value="ANK_REPEAT"/>
    <property type="match status" value="5"/>
</dbReference>
<feature type="repeat" description="ANK" evidence="3">
    <location>
        <begin position="657"/>
        <end position="689"/>
    </location>
</feature>
<dbReference type="SUPFAM" id="SSF48403">
    <property type="entry name" value="Ankyrin repeat"/>
    <property type="match status" value="1"/>
</dbReference>
<feature type="repeat" description="ANK" evidence="3">
    <location>
        <begin position="624"/>
        <end position="656"/>
    </location>
</feature>
<feature type="repeat" description="ANK" evidence="3">
    <location>
        <begin position="724"/>
        <end position="756"/>
    </location>
</feature>
<evidence type="ECO:0000256" key="2">
    <source>
        <dbReference type="ARBA" id="ARBA00023043"/>
    </source>
</evidence>
<name>A0AAE0ICZ1_9PEZI</name>
<evidence type="ECO:0000256" key="1">
    <source>
        <dbReference type="ARBA" id="ARBA00022737"/>
    </source>
</evidence>
<keyword evidence="2 3" id="KW-0040">ANK repeat</keyword>
<dbReference type="PROSITE" id="PS50297">
    <property type="entry name" value="ANK_REP_REGION"/>
    <property type="match status" value="5"/>
</dbReference>
<organism evidence="4 5">
    <name type="scientific">Apodospora peruviana</name>
    <dbReference type="NCBI Taxonomy" id="516989"/>
    <lineage>
        <taxon>Eukaryota</taxon>
        <taxon>Fungi</taxon>
        <taxon>Dikarya</taxon>
        <taxon>Ascomycota</taxon>
        <taxon>Pezizomycotina</taxon>
        <taxon>Sordariomycetes</taxon>
        <taxon>Sordariomycetidae</taxon>
        <taxon>Sordariales</taxon>
        <taxon>Lasiosphaeriaceae</taxon>
        <taxon>Apodospora</taxon>
    </lineage>
</organism>
<dbReference type="Gene3D" id="1.25.40.20">
    <property type="entry name" value="Ankyrin repeat-containing domain"/>
    <property type="match status" value="1"/>
</dbReference>
<accession>A0AAE0ICZ1</accession>
<dbReference type="Proteomes" id="UP001283341">
    <property type="component" value="Unassembled WGS sequence"/>
</dbReference>
<dbReference type="InterPro" id="IPR036770">
    <property type="entry name" value="Ankyrin_rpt-contain_sf"/>
</dbReference>
<dbReference type="AlphaFoldDB" id="A0AAE0ICZ1"/>
<evidence type="ECO:0000313" key="4">
    <source>
        <dbReference type="EMBL" id="KAK3322766.1"/>
    </source>
</evidence>
<feature type="repeat" description="ANK" evidence="3">
    <location>
        <begin position="827"/>
        <end position="851"/>
    </location>
</feature>
<comment type="caution">
    <text evidence="4">The sequence shown here is derived from an EMBL/GenBank/DDBJ whole genome shotgun (WGS) entry which is preliminary data.</text>
</comment>
<evidence type="ECO:0000313" key="5">
    <source>
        <dbReference type="Proteomes" id="UP001283341"/>
    </source>
</evidence>
<feature type="repeat" description="ANK" evidence="3">
    <location>
        <begin position="591"/>
        <end position="623"/>
    </location>
</feature>
<protein>
    <submittedName>
        <fullName evidence="4">Ankyrin repeat-containing domain protein</fullName>
    </submittedName>
</protein>
<proteinExistence type="predicted"/>